<gene>
    <name evidence="2" type="ORF">GCM10007877_28870</name>
</gene>
<name>A0AA37WN58_9GAMM</name>
<evidence type="ECO:0000313" key="3">
    <source>
        <dbReference type="Proteomes" id="UP001156870"/>
    </source>
</evidence>
<comment type="caution">
    <text evidence="2">The sequence shown here is derived from an EMBL/GenBank/DDBJ whole genome shotgun (WGS) entry which is preliminary data.</text>
</comment>
<dbReference type="EMBL" id="BSPD01000065">
    <property type="protein sequence ID" value="GLS27168.1"/>
    <property type="molecule type" value="Genomic_DNA"/>
</dbReference>
<keyword evidence="1" id="KW-0732">Signal</keyword>
<organism evidence="2 3">
    <name type="scientific">Marinibactrum halimedae</name>
    <dbReference type="NCBI Taxonomy" id="1444977"/>
    <lineage>
        <taxon>Bacteria</taxon>
        <taxon>Pseudomonadati</taxon>
        <taxon>Pseudomonadota</taxon>
        <taxon>Gammaproteobacteria</taxon>
        <taxon>Cellvibrionales</taxon>
        <taxon>Cellvibrionaceae</taxon>
        <taxon>Marinibactrum</taxon>
    </lineage>
</organism>
<feature type="chain" id="PRO_5041399632" evidence="1">
    <location>
        <begin position="27"/>
        <end position="196"/>
    </location>
</feature>
<proteinExistence type="predicted"/>
<accession>A0AA37WN58</accession>
<protein>
    <submittedName>
        <fullName evidence="2">Uncharacterized protein</fullName>
    </submittedName>
</protein>
<evidence type="ECO:0000313" key="2">
    <source>
        <dbReference type="EMBL" id="GLS27168.1"/>
    </source>
</evidence>
<evidence type="ECO:0000256" key="1">
    <source>
        <dbReference type="SAM" id="SignalP"/>
    </source>
</evidence>
<dbReference type="RefSeq" id="WP_232592800.1">
    <property type="nucleotide sequence ID" value="NZ_BSPD01000065.1"/>
</dbReference>
<reference evidence="2 3" key="1">
    <citation type="journal article" date="2014" name="Int. J. Syst. Evol. Microbiol.">
        <title>Complete genome sequence of Corynebacterium casei LMG S-19264T (=DSM 44701T), isolated from a smear-ripened cheese.</title>
        <authorList>
            <consortium name="US DOE Joint Genome Institute (JGI-PGF)"/>
            <person name="Walter F."/>
            <person name="Albersmeier A."/>
            <person name="Kalinowski J."/>
            <person name="Ruckert C."/>
        </authorList>
    </citation>
    <scope>NUCLEOTIDE SEQUENCE [LARGE SCALE GENOMIC DNA]</scope>
    <source>
        <strain evidence="2 3">NBRC 110095</strain>
    </source>
</reference>
<dbReference type="Proteomes" id="UP001156870">
    <property type="component" value="Unassembled WGS sequence"/>
</dbReference>
<dbReference type="AlphaFoldDB" id="A0AA37WN58"/>
<feature type="signal peptide" evidence="1">
    <location>
        <begin position="1"/>
        <end position="26"/>
    </location>
</feature>
<keyword evidence="3" id="KW-1185">Reference proteome</keyword>
<sequence>MKIISTKALKYTLGFLAGLLSFSLFADPPPSSYIGFELTVTTQDQVFAELSATKETRLLTDPKMRGYCYLSNNGVYAAFGFNPNREIETIEISEEILGASCKLIDKPLAACLGELCLGQNRKDVQAKVKERITRIDDPANSTLEAIFYQYSMPLSEEQQRRFNDEYSEAYVLHNIWLKFDRDSLVYLGAIKKLDLP</sequence>